<dbReference type="Proteomes" id="UP000037393">
    <property type="component" value="Unassembled WGS sequence"/>
</dbReference>
<comment type="caution">
    <text evidence="1">The sequence shown here is derived from an EMBL/GenBank/DDBJ whole genome shotgun (WGS) entry which is preliminary data.</text>
</comment>
<evidence type="ECO:0000313" key="1">
    <source>
        <dbReference type="EMBL" id="KNC88273.1"/>
    </source>
</evidence>
<sequence length="93" mass="10320">MAKQHLDLAVRYANSSCLIQLSLKASEAAKVLREDIEYIQEMMLDSGVGVAQDLTALLDAVVGLKKTEKLLEICEKASRKVSREVRDQLSDVE</sequence>
<proteinExistence type="predicted"/>
<reference evidence="1 2" key="1">
    <citation type="journal article" date="2015" name="Appl. Environ. Microbiol.">
        <title>The Enterobacterium Trabulsiella odontotermitis Presents Novel Adaptations Related to Its Association with Fungus-Growing Termites.</title>
        <authorList>
            <person name="Sapountzis P."/>
            <person name="Gruntjes T."/>
            <person name="Otani S."/>
            <person name="Estevez J."/>
            <person name="da Costa R.R."/>
            <person name="Plunkett G.3rd."/>
            <person name="Perna N.T."/>
            <person name="Poulsen M."/>
        </authorList>
    </citation>
    <scope>NUCLEOTIDE SEQUENCE [LARGE SCALE GENOMIC DNA]</scope>
    <source>
        <strain evidence="1 2">12</strain>
    </source>
</reference>
<organism evidence="1 2">
    <name type="scientific">Trabulsiella odontotermitis</name>
    <dbReference type="NCBI Taxonomy" id="379893"/>
    <lineage>
        <taxon>Bacteria</taxon>
        <taxon>Pseudomonadati</taxon>
        <taxon>Pseudomonadota</taxon>
        <taxon>Gammaproteobacteria</taxon>
        <taxon>Enterobacterales</taxon>
        <taxon>Enterobacteriaceae</taxon>
        <taxon>Trabulsiella</taxon>
    </lineage>
</organism>
<dbReference type="AlphaFoldDB" id="A0A0L0GIW9"/>
<evidence type="ECO:0000313" key="2">
    <source>
        <dbReference type="Proteomes" id="UP000037393"/>
    </source>
</evidence>
<dbReference type="PATRIC" id="fig|379893.4.peg.2272"/>
<name>A0A0L0GIW9_9ENTR</name>
<protein>
    <submittedName>
        <fullName evidence="1">Uncharacterized protein</fullName>
    </submittedName>
</protein>
<dbReference type="RefSeq" id="WP_049858274.1">
    <property type="nucleotide sequence ID" value="NZ_JNGI01000184.1"/>
</dbReference>
<accession>A0A0L0GIW9</accession>
<gene>
    <name evidence="1" type="ORF">GM31_11165</name>
</gene>
<dbReference type="EMBL" id="JNGI01000184">
    <property type="protein sequence ID" value="KNC88273.1"/>
    <property type="molecule type" value="Genomic_DNA"/>
</dbReference>
<keyword evidence="2" id="KW-1185">Reference proteome</keyword>